<dbReference type="RefSeq" id="XP_003112849.2">
    <property type="nucleotide sequence ID" value="XM_003112801.2"/>
</dbReference>
<gene>
    <name evidence="2" type="ORF">GCK72_009530</name>
</gene>
<organism evidence="2 3">
    <name type="scientific">Caenorhabditis remanei</name>
    <name type="common">Caenorhabditis vulgaris</name>
    <dbReference type="NCBI Taxonomy" id="31234"/>
    <lineage>
        <taxon>Eukaryota</taxon>
        <taxon>Metazoa</taxon>
        <taxon>Ecdysozoa</taxon>
        <taxon>Nematoda</taxon>
        <taxon>Chromadorea</taxon>
        <taxon>Rhabditida</taxon>
        <taxon>Rhabditina</taxon>
        <taxon>Rhabditomorpha</taxon>
        <taxon>Rhabditoidea</taxon>
        <taxon>Rhabditidae</taxon>
        <taxon>Peloderinae</taxon>
        <taxon>Caenorhabditis</taxon>
    </lineage>
</organism>
<dbReference type="AlphaFoldDB" id="A0A6A5H2T7"/>
<feature type="domain" description="GYF" evidence="1">
    <location>
        <begin position="11"/>
        <end position="68"/>
    </location>
</feature>
<dbReference type="KEGG" id="crq:GCK72_009530"/>
<name>A0A6A5H2T7_CAERE</name>
<evidence type="ECO:0000313" key="3">
    <source>
        <dbReference type="Proteomes" id="UP000483820"/>
    </source>
</evidence>
<comment type="caution">
    <text evidence="2">The sequence shown here is derived from an EMBL/GenBank/DDBJ whole genome shotgun (WGS) entry which is preliminary data.</text>
</comment>
<dbReference type="Proteomes" id="UP000483820">
    <property type="component" value="Chromosome III"/>
</dbReference>
<dbReference type="EMBL" id="WUAV01000003">
    <property type="protein sequence ID" value="KAF1761275.1"/>
    <property type="molecule type" value="Genomic_DNA"/>
</dbReference>
<dbReference type="InterPro" id="IPR035445">
    <property type="entry name" value="GYF-like_dom_sf"/>
</dbReference>
<accession>A0A6A5H2T7</accession>
<evidence type="ECO:0000259" key="1">
    <source>
        <dbReference type="PROSITE" id="PS50829"/>
    </source>
</evidence>
<protein>
    <recommendedName>
        <fullName evidence="1">GYF domain-containing protein</fullName>
    </recommendedName>
</protein>
<dbReference type="CTD" id="9818475"/>
<dbReference type="PROSITE" id="PS50829">
    <property type="entry name" value="GYF"/>
    <property type="match status" value="1"/>
</dbReference>
<dbReference type="Gene3D" id="3.30.1490.40">
    <property type="match status" value="1"/>
</dbReference>
<sequence>MSSECRRSENLYRYSYIDLEGNKYGPFEGSKMTEWDANEHLDDELIIFRISASGKTEKFILDNLRRVSKTPFLETDPSVQEENKHLVELKSESPDSMSIESSCFLQSSPAISPHNSEENSTVFEEKIPTNDECQKSSNIIQQSPLVEALSKKVSAVSKVDLSLTATLSPTTLSSVIREPYAGKYFSSTDNIKNYNPDIYPSHPFMRLPDSRFPIIKLENARAKVFSLYQFIITVPKQLMHFPPYTTETAACQLCRIDLTGPDMFKHVINIQHLSKISNSLFTENDVDFWIDRVNNVIKQAPSSALILPGFNPEMNLNESESITGFINRTKGFVRNPNLAQIEKVIEAVLNVTVATFYSSSTSKSKRKVTGKFLSQVVEALIVDVDQATFQRRYQRLMKKHNTCTFCNTRFESFYEACSHIGTPQHSEKINNVLYQEGLVATLVRILARAALSKRASRLQARNLSYSSSVDIITVD</sequence>
<reference evidence="2 3" key="1">
    <citation type="submission" date="2019-12" db="EMBL/GenBank/DDBJ databases">
        <title>Chromosome-level assembly of the Caenorhabditis remanei genome.</title>
        <authorList>
            <person name="Teterina A.A."/>
            <person name="Willis J.H."/>
            <person name="Phillips P.C."/>
        </authorList>
    </citation>
    <scope>NUCLEOTIDE SEQUENCE [LARGE SCALE GENOMIC DNA]</scope>
    <source>
        <strain evidence="2 3">PX506</strain>
        <tissue evidence="2">Whole organism</tissue>
    </source>
</reference>
<proteinExistence type="predicted"/>
<dbReference type="InterPro" id="IPR003169">
    <property type="entry name" value="GYF"/>
</dbReference>
<dbReference type="SUPFAM" id="SSF55277">
    <property type="entry name" value="GYF domain"/>
    <property type="match status" value="1"/>
</dbReference>
<evidence type="ECO:0000313" key="2">
    <source>
        <dbReference type="EMBL" id="KAF1761275.1"/>
    </source>
</evidence>
<dbReference type="GeneID" id="9818475"/>